<evidence type="ECO:0000256" key="2">
    <source>
        <dbReference type="SAM" id="Phobius"/>
    </source>
</evidence>
<dbReference type="CDD" id="cd08719">
    <property type="entry name" value="RGS_SNX13"/>
    <property type="match status" value="1"/>
</dbReference>
<feature type="domain" description="RGS" evidence="3">
    <location>
        <begin position="368"/>
        <end position="491"/>
    </location>
</feature>
<dbReference type="FunFam" id="1.10.167.10:FF:000007">
    <property type="entry name" value="sorting nexin-13 isoform X1"/>
    <property type="match status" value="1"/>
</dbReference>
<comment type="similarity">
    <text evidence="1">Belongs to the sorting nexin family.</text>
</comment>
<dbReference type="Pfam" id="PF00787">
    <property type="entry name" value="PX"/>
    <property type="match status" value="1"/>
</dbReference>
<proteinExistence type="inferred from homology"/>
<dbReference type="InterPro" id="IPR037896">
    <property type="entry name" value="SNX13_RGS"/>
</dbReference>
<feature type="domain" description="PX" evidence="4">
    <location>
        <begin position="565"/>
        <end position="686"/>
    </location>
</feature>
<evidence type="ECO:0000259" key="5">
    <source>
        <dbReference type="PROSITE" id="PS51207"/>
    </source>
</evidence>
<dbReference type="Gene3D" id="1.10.167.10">
    <property type="entry name" value="Regulator of G-protein Signalling 4, domain 2"/>
    <property type="match status" value="1"/>
</dbReference>
<dbReference type="Pfam" id="PF02194">
    <property type="entry name" value="PXA"/>
    <property type="match status" value="1"/>
</dbReference>
<dbReference type="Gene3D" id="3.30.1520.10">
    <property type="entry name" value="Phox-like domain"/>
    <property type="match status" value="1"/>
</dbReference>
<sequence length="963" mass="111740">MMLAETSLSKWGWGSLVIVLFLIKFGPFVIFYIFCFVSGGFVVMLLFGKTSSEKYLEQCEHSFLPPTSFGITKCIDEMKQENKSIKIDRRLTGAYIIDEPLQQVIQFSLRDYVQYWYYTLSDDESFLLEIRKTLQNALIKFSTRSKEIDWLPYFATRLVDDFGTHLRIFTKAQQRITEKDDRMKAEDLVDTFFEVEVEMEKEVCRDLVCTSPKDEEGFLRDLCEVLLYLLLPPGDFQNKIMRYFVREIIARGILLPLINQLSDPDYINQYVIWMIRDSVCSYEAFMNIIKLSDNVGELEAVRDKAAEELQYLRSLDTAGDDINTIKNQINSLLFVKKVCDTRILRLQTGKEIDAVKLAVKCGKLCTLPLDNILVDNIALQFFMDYMQQVGGQAHLFFWMTVEGYRVTAQQQLAVLLSPKKDGRHQTTQTKDLLRTAAVGVYDQYLSEKASPRVNIDDALVAKLAEKLNHEDPTPEIFDEVQRKVYELMLRDERFYPSFKQHVLYVRMLAELDMLKDPSFRGSDDGEGESFNGSPTGSINLSLDDLSNVSTDEFVQLRACISDTVFADYDPYAMAGVCNDHGKTYALYAITVRRRTPTGEEVWKTYRRYSDFHDFHMRITEQFENLASILKLPGKKTFNNMDKEFLEKRKKDLNAYLQLLLTPETLKASPALAHCIYDFLENKAYSKGKRDFARKMDTFVNPLRNSMRNVSNAVKSLPDSLAEGMTKMSDNMGKMSERLGQDIKQSFFKESPLMQKTYVDPEHSRVGAQLEDIVDDTIPLRIMLLLMDEVFDLKERNQWLRRNIKNLLQQLIRAMHGDTLNKKIVDHVDWMTSPEQVADAVKRLRDALWPNGILAEAVPRRDKAIRMRTRIAGKTKLLGIMPDELKHILGAETTRKGILRVFEMFQHSQLNKRMVYVFLEGFLETLFPMYKFRELFNKLHSCSKQMQRYKHKLQSTQAPSLQKR</sequence>
<dbReference type="RefSeq" id="XP_054846838.1">
    <property type="nucleotide sequence ID" value="XM_054990863.1"/>
</dbReference>
<dbReference type="SMART" id="SM00315">
    <property type="entry name" value="RGS"/>
    <property type="match status" value="1"/>
</dbReference>
<dbReference type="GO" id="GO:0035091">
    <property type="term" value="F:phosphatidylinositol binding"/>
    <property type="evidence" value="ECO:0007669"/>
    <property type="project" value="InterPro"/>
</dbReference>
<reference evidence="7" key="1">
    <citation type="submission" date="2025-08" db="UniProtKB">
        <authorList>
            <consortium name="RefSeq"/>
        </authorList>
    </citation>
    <scope>IDENTIFICATION</scope>
    <source>
        <tissue evidence="7">Blood</tissue>
    </source>
</reference>
<dbReference type="SMART" id="SM00312">
    <property type="entry name" value="PX"/>
    <property type="match status" value="1"/>
</dbReference>
<protein>
    <submittedName>
        <fullName evidence="7">Sorting nexin-13 isoform X1</fullName>
    </submittedName>
</protein>
<dbReference type="AlphaFoldDB" id="A0AA97JWP9"/>
<keyword evidence="6" id="KW-1185">Reference proteome</keyword>
<keyword evidence="2" id="KW-0472">Membrane</keyword>
<evidence type="ECO:0000259" key="4">
    <source>
        <dbReference type="PROSITE" id="PS50195"/>
    </source>
</evidence>
<feature type="domain" description="PXA" evidence="5">
    <location>
        <begin position="94"/>
        <end position="279"/>
    </location>
</feature>
<dbReference type="PROSITE" id="PS51207">
    <property type="entry name" value="PXA"/>
    <property type="match status" value="1"/>
</dbReference>
<dbReference type="PANTHER" id="PTHR22775:SF3">
    <property type="entry name" value="SORTING NEXIN-13"/>
    <property type="match status" value="1"/>
</dbReference>
<dbReference type="PROSITE" id="PS50132">
    <property type="entry name" value="RGS"/>
    <property type="match status" value="1"/>
</dbReference>
<feature type="transmembrane region" description="Helical" evidence="2">
    <location>
        <begin position="16"/>
        <end position="47"/>
    </location>
</feature>
<evidence type="ECO:0000313" key="7">
    <source>
        <dbReference type="RefSeq" id="XP_054846838.1"/>
    </source>
</evidence>
<dbReference type="Pfam" id="PF08628">
    <property type="entry name" value="Nexin_C"/>
    <property type="match status" value="1"/>
</dbReference>
<dbReference type="InterPro" id="IPR016137">
    <property type="entry name" value="RGS"/>
</dbReference>
<dbReference type="GO" id="GO:0005769">
    <property type="term" value="C:early endosome"/>
    <property type="evidence" value="ECO:0007669"/>
    <property type="project" value="TreeGrafter"/>
</dbReference>
<dbReference type="InterPro" id="IPR013937">
    <property type="entry name" value="Sorting_nexin_C"/>
</dbReference>
<dbReference type="SUPFAM" id="SSF48097">
    <property type="entry name" value="Regulator of G-protein signaling, RGS"/>
    <property type="match status" value="1"/>
</dbReference>
<keyword evidence="2" id="KW-0812">Transmembrane</keyword>
<organism evidence="6 7">
    <name type="scientific">Eublepharis macularius</name>
    <name type="common">Leopard gecko</name>
    <name type="synonym">Cyrtodactylus macularius</name>
    <dbReference type="NCBI Taxonomy" id="481883"/>
    <lineage>
        <taxon>Eukaryota</taxon>
        <taxon>Metazoa</taxon>
        <taxon>Chordata</taxon>
        <taxon>Craniata</taxon>
        <taxon>Vertebrata</taxon>
        <taxon>Euteleostomi</taxon>
        <taxon>Lepidosauria</taxon>
        <taxon>Squamata</taxon>
        <taxon>Bifurcata</taxon>
        <taxon>Gekkota</taxon>
        <taxon>Eublepharidae</taxon>
        <taxon>Eublepharinae</taxon>
        <taxon>Eublepharis</taxon>
    </lineage>
</organism>
<dbReference type="InterPro" id="IPR037437">
    <property type="entry name" value="SNX13_PX"/>
</dbReference>
<dbReference type="GeneID" id="129337278"/>
<dbReference type="Pfam" id="PF00615">
    <property type="entry name" value="RGS"/>
    <property type="match status" value="1"/>
</dbReference>
<dbReference type="CTD" id="23161"/>
<dbReference type="SUPFAM" id="SSF64268">
    <property type="entry name" value="PX domain"/>
    <property type="match status" value="1"/>
</dbReference>
<evidence type="ECO:0000256" key="1">
    <source>
        <dbReference type="ARBA" id="ARBA00010883"/>
    </source>
</evidence>
<dbReference type="InterPro" id="IPR044926">
    <property type="entry name" value="RGS_subdomain_2"/>
</dbReference>
<gene>
    <name evidence="7" type="primary">SNX13</name>
</gene>
<dbReference type="Proteomes" id="UP001190640">
    <property type="component" value="Chromosome 11"/>
</dbReference>
<dbReference type="InterPro" id="IPR036871">
    <property type="entry name" value="PX_dom_sf"/>
</dbReference>
<evidence type="ECO:0000313" key="6">
    <source>
        <dbReference type="Proteomes" id="UP001190640"/>
    </source>
</evidence>
<dbReference type="PANTHER" id="PTHR22775">
    <property type="entry name" value="SORTING NEXIN"/>
    <property type="match status" value="1"/>
</dbReference>
<dbReference type="CDD" id="cd06873">
    <property type="entry name" value="PX_SNX13"/>
    <property type="match status" value="1"/>
</dbReference>
<accession>A0AA97JWP9</accession>
<dbReference type="InterPro" id="IPR003114">
    <property type="entry name" value="Phox_assoc"/>
</dbReference>
<dbReference type="InterPro" id="IPR036305">
    <property type="entry name" value="RGS_sf"/>
</dbReference>
<dbReference type="SMART" id="SM00313">
    <property type="entry name" value="PXA"/>
    <property type="match status" value="1"/>
</dbReference>
<name>A0AA97JWP9_EUBMA</name>
<evidence type="ECO:0000259" key="3">
    <source>
        <dbReference type="PROSITE" id="PS50132"/>
    </source>
</evidence>
<dbReference type="PROSITE" id="PS50195">
    <property type="entry name" value="PX"/>
    <property type="match status" value="1"/>
</dbReference>
<keyword evidence="2" id="KW-1133">Transmembrane helix</keyword>
<dbReference type="InterPro" id="IPR001683">
    <property type="entry name" value="PX_dom"/>
</dbReference>
<dbReference type="KEGG" id="emc:129337278"/>